<dbReference type="RefSeq" id="WP_146127303.1">
    <property type="nucleotide sequence ID" value="NZ_PVXQ01000007.1"/>
</dbReference>
<name>A0A2T0BHP8_9CLOT</name>
<dbReference type="AlphaFoldDB" id="A0A2T0BHP8"/>
<gene>
    <name evidence="3" type="ORF">CLVI_09450</name>
</gene>
<dbReference type="PROSITE" id="PS51257">
    <property type="entry name" value="PROKAR_LIPOPROTEIN"/>
    <property type="match status" value="1"/>
</dbReference>
<dbReference type="Proteomes" id="UP000239471">
    <property type="component" value="Unassembled WGS sequence"/>
</dbReference>
<dbReference type="EMBL" id="PVXQ01000007">
    <property type="protein sequence ID" value="PRR83398.1"/>
    <property type="molecule type" value="Genomic_DNA"/>
</dbReference>
<dbReference type="Pfam" id="PF14478">
    <property type="entry name" value="DUF4430"/>
    <property type="match status" value="1"/>
</dbReference>
<keyword evidence="4" id="KW-1185">Reference proteome</keyword>
<sequence>MKKYWKGIGLCILILISIIIGVSSCEIQSPEEVVSSNKDEITEVEENNNEATDDAVDEVANNDTSSDVINTEESTPSEVPNETTSEETSNVETSKSTASVVQEADKNTTINQVSDNQVPEKSTVQEPKVEEKKLYASLTIECKTILSNMDKLSANKKGSVPAGGIIYSNTLNYTEGKTVLDVLKSSGITIDANGGYIKGISNLYEFDCGGTSGWMYSVNGEFKRVSAGSYKVKNGDKIQFRYTVNSGDLEG</sequence>
<proteinExistence type="predicted"/>
<evidence type="ECO:0000259" key="2">
    <source>
        <dbReference type="Pfam" id="PF14478"/>
    </source>
</evidence>
<evidence type="ECO:0000313" key="3">
    <source>
        <dbReference type="EMBL" id="PRR83398.1"/>
    </source>
</evidence>
<evidence type="ECO:0000256" key="1">
    <source>
        <dbReference type="SAM" id="MobiDB-lite"/>
    </source>
</evidence>
<dbReference type="Gene3D" id="2.170.130.30">
    <property type="match status" value="1"/>
</dbReference>
<reference evidence="3 4" key="1">
    <citation type="submission" date="2018-03" db="EMBL/GenBank/DDBJ databases">
        <title>Genome sequence of Clostridium vincentii DSM 10228.</title>
        <authorList>
            <person name="Poehlein A."/>
            <person name="Daniel R."/>
        </authorList>
    </citation>
    <scope>NUCLEOTIDE SEQUENCE [LARGE SCALE GENOMIC DNA]</scope>
    <source>
        <strain evidence="3 4">DSM 10228</strain>
    </source>
</reference>
<feature type="compositionally biased region" description="Low complexity" evidence="1">
    <location>
        <begin position="71"/>
        <end position="97"/>
    </location>
</feature>
<feature type="compositionally biased region" description="Polar residues" evidence="1">
    <location>
        <begin position="107"/>
        <end position="125"/>
    </location>
</feature>
<feature type="domain" description="Transcobalamin-like C-terminal" evidence="2">
    <location>
        <begin position="176"/>
        <end position="243"/>
    </location>
</feature>
<protein>
    <recommendedName>
        <fullName evidence="2">Transcobalamin-like C-terminal domain-containing protein</fullName>
    </recommendedName>
</protein>
<dbReference type="InterPro" id="IPR027954">
    <property type="entry name" value="Transcobalamin-like_C"/>
</dbReference>
<comment type="caution">
    <text evidence="3">The sequence shown here is derived from an EMBL/GenBank/DDBJ whole genome shotgun (WGS) entry which is preliminary data.</text>
</comment>
<feature type="compositionally biased region" description="Acidic residues" evidence="1">
    <location>
        <begin position="42"/>
        <end position="57"/>
    </location>
</feature>
<evidence type="ECO:0000313" key="4">
    <source>
        <dbReference type="Proteomes" id="UP000239471"/>
    </source>
</evidence>
<feature type="region of interest" description="Disordered" evidence="1">
    <location>
        <begin position="33"/>
        <end position="127"/>
    </location>
</feature>
<dbReference type="OrthoDB" id="2356646at2"/>
<accession>A0A2T0BHP8</accession>
<organism evidence="3 4">
    <name type="scientific">Clostridium vincentii</name>
    <dbReference type="NCBI Taxonomy" id="52704"/>
    <lineage>
        <taxon>Bacteria</taxon>
        <taxon>Bacillati</taxon>
        <taxon>Bacillota</taxon>
        <taxon>Clostridia</taxon>
        <taxon>Eubacteriales</taxon>
        <taxon>Clostridiaceae</taxon>
        <taxon>Clostridium</taxon>
    </lineage>
</organism>